<evidence type="ECO:0000313" key="3">
    <source>
        <dbReference type="Proteomes" id="UP001610818"/>
    </source>
</evidence>
<keyword evidence="1" id="KW-0812">Transmembrane</keyword>
<keyword evidence="1" id="KW-1133">Transmembrane helix</keyword>
<accession>A0ABW7QK01</accession>
<keyword evidence="3" id="KW-1185">Reference proteome</keyword>
<keyword evidence="1" id="KW-0472">Membrane</keyword>
<organism evidence="2 3">
    <name type="scientific">Streptomyces longisporoflavus</name>
    <dbReference type="NCBI Taxonomy" id="28044"/>
    <lineage>
        <taxon>Bacteria</taxon>
        <taxon>Bacillati</taxon>
        <taxon>Actinomycetota</taxon>
        <taxon>Actinomycetes</taxon>
        <taxon>Kitasatosporales</taxon>
        <taxon>Streptomycetaceae</taxon>
        <taxon>Streptomyces</taxon>
    </lineage>
</organism>
<dbReference type="RefSeq" id="WP_397706952.1">
    <property type="nucleotide sequence ID" value="NZ_JBIRGN010000001.1"/>
</dbReference>
<reference evidence="2 3" key="1">
    <citation type="submission" date="2024-10" db="EMBL/GenBank/DDBJ databases">
        <title>The Natural Products Discovery Center: Release of the First 8490 Sequenced Strains for Exploring Actinobacteria Biosynthetic Diversity.</title>
        <authorList>
            <person name="Kalkreuter E."/>
            <person name="Kautsar S.A."/>
            <person name="Yang D."/>
            <person name="Bader C.D."/>
            <person name="Teijaro C.N."/>
            <person name="Fluegel L."/>
            <person name="Davis C.M."/>
            <person name="Simpson J.R."/>
            <person name="Lauterbach L."/>
            <person name="Steele A.D."/>
            <person name="Gui C."/>
            <person name="Meng S."/>
            <person name="Li G."/>
            <person name="Viehrig K."/>
            <person name="Ye F."/>
            <person name="Su P."/>
            <person name="Kiefer A.F."/>
            <person name="Nichols A."/>
            <person name="Cepeda A.J."/>
            <person name="Yan W."/>
            <person name="Fan B."/>
            <person name="Jiang Y."/>
            <person name="Adhikari A."/>
            <person name="Zheng C.-J."/>
            <person name="Schuster L."/>
            <person name="Cowan T.M."/>
            <person name="Smanski M.J."/>
            <person name="Chevrette M.G."/>
            <person name="De Carvalho L.P.S."/>
            <person name="Shen B."/>
        </authorList>
    </citation>
    <scope>NUCLEOTIDE SEQUENCE [LARGE SCALE GENOMIC DNA]</scope>
    <source>
        <strain evidence="2 3">NPDC017990</strain>
    </source>
</reference>
<dbReference type="EMBL" id="JBIRGQ010000001">
    <property type="protein sequence ID" value="MFH8543706.1"/>
    <property type="molecule type" value="Genomic_DNA"/>
</dbReference>
<feature type="transmembrane region" description="Helical" evidence="1">
    <location>
        <begin position="20"/>
        <end position="39"/>
    </location>
</feature>
<proteinExistence type="predicted"/>
<name>A0ABW7QK01_9ACTN</name>
<protein>
    <submittedName>
        <fullName evidence="2">Uncharacterized protein</fullName>
    </submittedName>
</protein>
<sequence>MSYPSYRAAPRNPPPSGGPSLVSLTLLVTAPAVLAVAALRPR</sequence>
<evidence type="ECO:0000256" key="1">
    <source>
        <dbReference type="SAM" id="Phobius"/>
    </source>
</evidence>
<gene>
    <name evidence="2" type="ORF">ACH4F9_01695</name>
</gene>
<dbReference type="Proteomes" id="UP001610818">
    <property type="component" value="Unassembled WGS sequence"/>
</dbReference>
<comment type="caution">
    <text evidence="2">The sequence shown here is derived from an EMBL/GenBank/DDBJ whole genome shotgun (WGS) entry which is preliminary data.</text>
</comment>
<evidence type="ECO:0000313" key="2">
    <source>
        <dbReference type="EMBL" id="MFH8543706.1"/>
    </source>
</evidence>